<organism evidence="2 3">
    <name type="scientific">Megasphaera lornae</name>
    <dbReference type="NCBI Taxonomy" id="1000568"/>
    <lineage>
        <taxon>Bacteria</taxon>
        <taxon>Bacillati</taxon>
        <taxon>Bacillota</taxon>
        <taxon>Negativicutes</taxon>
        <taxon>Veillonellales</taxon>
        <taxon>Veillonellaceae</taxon>
        <taxon>Megasphaera</taxon>
    </lineage>
</organism>
<gene>
    <name evidence="2" type="ORF">HMPREF1039_1445</name>
</gene>
<name>A0ABP2L697_9FIRM</name>
<reference evidence="2 3" key="1">
    <citation type="submission" date="2011-04" db="EMBL/GenBank/DDBJ databases">
        <authorList>
            <person name="Harkins D.M."/>
            <person name="Madupu R."/>
            <person name="Durkin A.S."/>
            <person name="Torralba M."/>
            <person name="Methe B."/>
            <person name="Sutton G.G."/>
            <person name="Nelson K.E."/>
        </authorList>
    </citation>
    <scope>NUCLEOTIDE SEQUENCE [LARGE SCALE GENOMIC DNA]</scope>
    <source>
        <strain evidence="2 3">UPII 199-6</strain>
    </source>
</reference>
<accession>A0ABP2L697</accession>
<evidence type="ECO:0000313" key="3">
    <source>
        <dbReference type="Proteomes" id="UP000004018"/>
    </source>
</evidence>
<feature type="compositionally biased region" description="Low complexity" evidence="1">
    <location>
        <begin position="130"/>
        <end position="139"/>
    </location>
</feature>
<feature type="region of interest" description="Disordered" evidence="1">
    <location>
        <begin position="91"/>
        <end position="181"/>
    </location>
</feature>
<dbReference type="EMBL" id="AFIJ01000011">
    <property type="protein sequence ID" value="EGL41445.1"/>
    <property type="molecule type" value="Genomic_DNA"/>
</dbReference>
<comment type="caution">
    <text evidence="2">The sequence shown here is derived from an EMBL/GenBank/DDBJ whole genome shotgun (WGS) entry which is preliminary data.</text>
</comment>
<dbReference type="RefSeq" id="WP_007390781.1">
    <property type="nucleotide sequence ID" value="NZ_AFIJ01000011.1"/>
</dbReference>
<feature type="compositionally biased region" description="Low complexity" evidence="1">
    <location>
        <begin position="112"/>
        <end position="122"/>
    </location>
</feature>
<keyword evidence="3" id="KW-1185">Reference proteome</keyword>
<evidence type="ECO:0000256" key="1">
    <source>
        <dbReference type="SAM" id="MobiDB-lite"/>
    </source>
</evidence>
<dbReference type="Proteomes" id="UP000004018">
    <property type="component" value="Unassembled WGS sequence"/>
</dbReference>
<feature type="compositionally biased region" description="Acidic residues" evidence="1">
    <location>
        <begin position="98"/>
        <end position="111"/>
    </location>
</feature>
<proteinExistence type="predicted"/>
<feature type="compositionally biased region" description="Polar residues" evidence="1">
    <location>
        <begin position="169"/>
        <end position="181"/>
    </location>
</feature>
<sequence length="181" mass="19699">MIKIIISFIITLVFSGLAYSSFFTIDYPNLLQWKAHYETCKALQRELEKGTLTPEDMIAQLKEMSPDRAMEIEDRFSKKYGNVGTTMKSVKFSLHDEAGDDTPDTSDDVPDESPANTATAAHANKKRTSADLPADAPARPAKRTPRTGKNANGPTRSLKKSARTAAPATDSTAGASTEESE</sequence>
<protein>
    <submittedName>
        <fullName evidence="2">Uncharacterized protein</fullName>
    </submittedName>
</protein>
<evidence type="ECO:0000313" key="2">
    <source>
        <dbReference type="EMBL" id="EGL41445.1"/>
    </source>
</evidence>